<evidence type="ECO:0000256" key="5">
    <source>
        <dbReference type="ARBA" id="ARBA00023136"/>
    </source>
</evidence>
<evidence type="ECO:0000313" key="8">
    <source>
        <dbReference type="Proteomes" id="UP001501523"/>
    </source>
</evidence>
<organism evidence="7 8">
    <name type="scientific">Dokdonella soli</name>
    <dbReference type="NCBI Taxonomy" id="529810"/>
    <lineage>
        <taxon>Bacteria</taxon>
        <taxon>Pseudomonadati</taxon>
        <taxon>Pseudomonadota</taxon>
        <taxon>Gammaproteobacteria</taxon>
        <taxon>Lysobacterales</taxon>
        <taxon>Rhodanobacteraceae</taxon>
        <taxon>Dokdonella</taxon>
    </lineage>
</organism>
<dbReference type="RefSeq" id="WP_343791274.1">
    <property type="nucleotide sequence ID" value="NZ_BAAAEU010000010.1"/>
</dbReference>
<proteinExistence type="inferred from homology"/>
<dbReference type="EMBL" id="BAAAEU010000010">
    <property type="protein sequence ID" value="GAA0716729.1"/>
    <property type="molecule type" value="Genomic_DNA"/>
</dbReference>
<evidence type="ECO:0000256" key="3">
    <source>
        <dbReference type="ARBA" id="ARBA00022692"/>
    </source>
</evidence>
<keyword evidence="5 6" id="KW-0472">Membrane</keyword>
<feature type="transmembrane region" description="Helical" evidence="6">
    <location>
        <begin position="128"/>
        <end position="151"/>
    </location>
</feature>
<comment type="similarity">
    <text evidence="2 6">Belongs to the 4-toluene sulfonate uptake permease (TSUP) (TC 2.A.102) family.</text>
</comment>
<gene>
    <name evidence="7" type="ORF">GCM10009105_23380</name>
</gene>
<dbReference type="InterPro" id="IPR002781">
    <property type="entry name" value="TM_pro_TauE-like"/>
</dbReference>
<feature type="transmembrane region" description="Helical" evidence="6">
    <location>
        <begin position="61"/>
        <end position="80"/>
    </location>
</feature>
<keyword evidence="3 6" id="KW-0812">Transmembrane</keyword>
<dbReference type="PANTHER" id="PTHR43701:SF12">
    <property type="entry name" value="MEMBRANE TRANSPORTER PROTEIN YTNM-RELATED"/>
    <property type="match status" value="1"/>
</dbReference>
<dbReference type="InterPro" id="IPR051598">
    <property type="entry name" value="TSUP/Inactive_protease-like"/>
</dbReference>
<accession>A0ABP3TW42</accession>
<protein>
    <recommendedName>
        <fullName evidence="6">Probable membrane transporter protein</fullName>
    </recommendedName>
</protein>
<feature type="transmembrane region" description="Helical" evidence="6">
    <location>
        <begin position="12"/>
        <end position="32"/>
    </location>
</feature>
<evidence type="ECO:0000256" key="4">
    <source>
        <dbReference type="ARBA" id="ARBA00022989"/>
    </source>
</evidence>
<feature type="transmembrane region" description="Helical" evidence="6">
    <location>
        <begin position="189"/>
        <end position="208"/>
    </location>
</feature>
<keyword evidence="4 6" id="KW-1133">Transmembrane helix</keyword>
<dbReference type="Pfam" id="PF01925">
    <property type="entry name" value="TauE"/>
    <property type="match status" value="1"/>
</dbReference>
<feature type="transmembrane region" description="Helical" evidence="6">
    <location>
        <begin position="87"/>
        <end position="108"/>
    </location>
</feature>
<evidence type="ECO:0000256" key="6">
    <source>
        <dbReference type="RuleBase" id="RU363041"/>
    </source>
</evidence>
<dbReference type="PANTHER" id="PTHR43701">
    <property type="entry name" value="MEMBRANE TRANSPORTER PROTEIN MJ0441-RELATED"/>
    <property type="match status" value="1"/>
</dbReference>
<comment type="caution">
    <text evidence="7">The sequence shown here is derived from an EMBL/GenBank/DDBJ whole genome shotgun (WGS) entry which is preliminary data.</text>
</comment>
<dbReference type="Proteomes" id="UP001501523">
    <property type="component" value="Unassembled WGS sequence"/>
</dbReference>
<comment type="subcellular location">
    <subcellularLocation>
        <location evidence="6">Cell membrane</location>
        <topology evidence="6">Multi-pass membrane protein</topology>
    </subcellularLocation>
    <subcellularLocation>
        <location evidence="1">Membrane</location>
        <topology evidence="1">Multi-pass membrane protein</topology>
    </subcellularLocation>
</comment>
<sequence length="237" mass="23613">MLAQLVDGALGMAYGVTSAALLLGLGVPPALASASVHNAEVFTCGASGFSHWLAGNVRRPLFLALVVPGVVGAVLGAQVVSRVPPTWMRIALTPYLLAIGAFLLLRAWRGGSSDDGTEVPRVSGPLGFIAGFVDAIGGGGWSALTVTALVARGAPPRRVIGSVHAAKFVVSIAASLIFLAGVGGAHGDAVLGLIVGGVVAAPIGALFARRLPARVATVLAGCTVFGLGLRNVLSVVG</sequence>
<name>A0ABP3TW42_9GAMM</name>
<keyword evidence="6" id="KW-1003">Cell membrane</keyword>
<evidence type="ECO:0000313" key="7">
    <source>
        <dbReference type="EMBL" id="GAA0716729.1"/>
    </source>
</evidence>
<evidence type="ECO:0000256" key="2">
    <source>
        <dbReference type="ARBA" id="ARBA00009142"/>
    </source>
</evidence>
<evidence type="ECO:0000256" key="1">
    <source>
        <dbReference type="ARBA" id="ARBA00004141"/>
    </source>
</evidence>
<reference evidence="8" key="1">
    <citation type="journal article" date="2019" name="Int. J. Syst. Evol. Microbiol.">
        <title>The Global Catalogue of Microorganisms (GCM) 10K type strain sequencing project: providing services to taxonomists for standard genome sequencing and annotation.</title>
        <authorList>
            <consortium name="The Broad Institute Genomics Platform"/>
            <consortium name="The Broad Institute Genome Sequencing Center for Infectious Disease"/>
            <person name="Wu L."/>
            <person name="Ma J."/>
        </authorList>
    </citation>
    <scope>NUCLEOTIDE SEQUENCE [LARGE SCALE GENOMIC DNA]</scope>
    <source>
        <strain evidence="8">JCM 15421</strain>
    </source>
</reference>
<keyword evidence="8" id="KW-1185">Reference proteome</keyword>
<feature type="transmembrane region" description="Helical" evidence="6">
    <location>
        <begin position="163"/>
        <end position="183"/>
    </location>
</feature>
<feature type="transmembrane region" description="Helical" evidence="6">
    <location>
        <begin position="215"/>
        <end position="233"/>
    </location>
</feature>